<dbReference type="PRINTS" id="PR02008">
    <property type="entry name" value="RCMTFAMILY"/>
</dbReference>
<comment type="caution">
    <text evidence="8">The sequence shown here is derived from an EMBL/GenBank/DDBJ whole genome shotgun (WGS) entry which is preliminary data.</text>
</comment>
<protein>
    <recommendedName>
        <fullName evidence="7">SAM-dependent MTase RsmB/NOP-type domain-containing protein</fullName>
    </recommendedName>
</protein>
<dbReference type="GO" id="GO:0005730">
    <property type="term" value="C:nucleolus"/>
    <property type="evidence" value="ECO:0007669"/>
    <property type="project" value="TreeGrafter"/>
</dbReference>
<dbReference type="CDD" id="cd02440">
    <property type="entry name" value="AdoMet_MTases"/>
    <property type="match status" value="1"/>
</dbReference>
<gene>
    <name evidence="8" type="ORF">QTO34_013608</name>
</gene>
<dbReference type="GO" id="GO:0003723">
    <property type="term" value="F:RNA binding"/>
    <property type="evidence" value="ECO:0007669"/>
    <property type="project" value="UniProtKB-UniRule"/>
</dbReference>
<proteinExistence type="inferred from homology"/>
<evidence type="ECO:0000256" key="6">
    <source>
        <dbReference type="SAM" id="MobiDB-lite"/>
    </source>
</evidence>
<dbReference type="PANTHER" id="PTHR22807:SF4">
    <property type="entry name" value="28S RRNA (CYTOSINE-C(5))-METHYLTRANSFERASE"/>
    <property type="match status" value="1"/>
</dbReference>
<dbReference type="Gene3D" id="3.30.70.1170">
    <property type="entry name" value="Sun protein, domain 3"/>
    <property type="match status" value="1"/>
</dbReference>
<sequence length="512" mass="56205">MRRCDRTVKARVSGAWRCTRRRRLCWLVSRAAKGSIKGLVYASSFQNVKQLYALVCETQRYSAVLDSVISSAGLLRAEKKLRPHLAKVLVYELLLGRGFRGGGGRWKPLLNRHQARLKAELARLKVHRGVSRNEDLLEVGCGPGAASQVPRFVRVNTLKTCSDDAIDYFKRQGFSYQGRASSLEDLKASKGSVFFWIPCCQSCLCFLLKQICMNIHYTKLVTSSYKTSSCALPCQASCLPAMLLAPPPGSHVIDACAAPGNKTSHLAALLKNQGKIFAFDLDAKRLASMATLLARAGVSCCQLAEEDFLAVSPSDQRYRQVQYILLDPSCSGSGMLTRQLEEPGTGIPSKERLRALAGFQQRALCHALTFPSLQRLVYSTCSLCQEENEDVVQEALQQSSGTFRLAPVLPSWPHRGLNIFPGAEHCLRASPETTLTGGFFIAVLERVEVPSSVSQAKVSAPELRSSPSPAPKRKRRRRNTAAAPSTLSCTKQVLKTLTSWVEEGMTLVLPSA</sequence>
<feature type="active site" description="Nucleophile" evidence="5">
    <location>
        <position position="381"/>
    </location>
</feature>
<dbReference type="GO" id="GO:0070475">
    <property type="term" value="P:rRNA base methylation"/>
    <property type="evidence" value="ECO:0007669"/>
    <property type="project" value="TreeGrafter"/>
</dbReference>
<dbReference type="InterPro" id="IPR023267">
    <property type="entry name" value="RCMT"/>
</dbReference>
<organism evidence="8 9">
    <name type="scientific">Cnephaeus nilssonii</name>
    <name type="common">Northern bat</name>
    <name type="synonym">Eptesicus nilssonii</name>
    <dbReference type="NCBI Taxonomy" id="3371016"/>
    <lineage>
        <taxon>Eukaryota</taxon>
        <taxon>Metazoa</taxon>
        <taxon>Chordata</taxon>
        <taxon>Craniata</taxon>
        <taxon>Vertebrata</taxon>
        <taxon>Euteleostomi</taxon>
        <taxon>Mammalia</taxon>
        <taxon>Eutheria</taxon>
        <taxon>Laurasiatheria</taxon>
        <taxon>Chiroptera</taxon>
        <taxon>Yangochiroptera</taxon>
        <taxon>Vespertilionidae</taxon>
        <taxon>Cnephaeus</taxon>
    </lineage>
</organism>
<feature type="domain" description="SAM-dependent MTase RsmB/NOP-type" evidence="7">
    <location>
        <begin position="141"/>
        <end position="447"/>
    </location>
</feature>
<accession>A0AA40I897</accession>
<keyword evidence="2 5" id="KW-0808">Transferase</keyword>
<dbReference type="FunFam" id="3.40.50.150:FF:000139">
    <property type="entry name" value="probable 28S rRNA (Cytosine-C(5))-methyltransferase isoform X2"/>
    <property type="match status" value="1"/>
</dbReference>
<keyword evidence="3 5" id="KW-0949">S-adenosyl-L-methionine</keyword>
<feature type="binding site" evidence="5">
    <location>
        <begin position="256"/>
        <end position="262"/>
    </location>
    <ligand>
        <name>S-adenosyl-L-methionine</name>
        <dbReference type="ChEBI" id="CHEBI:59789"/>
    </ligand>
</feature>
<name>A0AA40I897_CNENI</name>
<dbReference type="GO" id="GO:0008173">
    <property type="term" value="F:RNA methyltransferase activity"/>
    <property type="evidence" value="ECO:0007669"/>
    <property type="project" value="InterPro"/>
</dbReference>
<evidence type="ECO:0000256" key="2">
    <source>
        <dbReference type="ARBA" id="ARBA00022679"/>
    </source>
</evidence>
<evidence type="ECO:0000256" key="4">
    <source>
        <dbReference type="ARBA" id="ARBA00022884"/>
    </source>
</evidence>
<feature type="binding site" evidence="5">
    <location>
        <position position="280"/>
    </location>
    <ligand>
        <name>S-adenosyl-L-methionine</name>
        <dbReference type="ChEBI" id="CHEBI:59789"/>
    </ligand>
</feature>
<dbReference type="Pfam" id="PF01189">
    <property type="entry name" value="Methyltr_RsmB-F"/>
    <property type="match status" value="1"/>
</dbReference>
<feature type="binding site" evidence="5">
    <location>
        <position position="307"/>
    </location>
    <ligand>
        <name>S-adenosyl-L-methionine</name>
        <dbReference type="ChEBI" id="CHEBI:59789"/>
    </ligand>
</feature>
<dbReference type="InterPro" id="IPR048889">
    <property type="entry name" value="NSUN5_RCM1_N"/>
</dbReference>
<feature type="region of interest" description="Disordered" evidence="6">
    <location>
        <begin position="455"/>
        <end position="486"/>
    </location>
</feature>
<dbReference type="Pfam" id="PF21148">
    <property type="entry name" value="NSUN5_fdxn-like"/>
    <property type="match status" value="1"/>
</dbReference>
<dbReference type="SUPFAM" id="SSF53335">
    <property type="entry name" value="S-adenosyl-L-methionine-dependent methyltransferases"/>
    <property type="match status" value="1"/>
</dbReference>
<evidence type="ECO:0000256" key="3">
    <source>
        <dbReference type="ARBA" id="ARBA00022691"/>
    </source>
</evidence>
<dbReference type="EMBL" id="JAULJE010000003">
    <property type="protein sequence ID" value="KAK1344904.1"/>
    <property type="molecule type" value="Genomic_DNA"/>
</dbReference>
<dbReference type="PANTHER" id="PTHR22807">
    <property type="entry name" value="NOP2 YEAST -RELATED NOL1/NOP2/FMU SUN DOMAIN-CONTAINING"/>
    <property type="match status" value="1"/>
</dbReference>
<dbReference type="InterPro" id="IPR049561">
    <property type="entry name" value="NSUN5_7_fdxn-like"/>
</dbReference>
<evidence type="ECO:0000256" key="1">
    <source>
        <dbReference type="ARBA" id="ARBA00022603"/>
    </source>
</evidence>
<keyword evidence="9" id="KW-1185">Reference proteome</keyword>
<comment type="similarity">
    <text evidence="5">Belongs to the class I-like SAM-binding methyltransferase superfamily. RsmB/NOP family.</text>
</comment>
<dbReference type="Proteomes" id="UP001177744">
    <property type="component" value="Unassembled WGS sequence"/>
</dbReference>
<dbReference type="Gene3D" id="3.40.50.150">
    <property type="entry name" value="Vaccinia Virus protein VP39"/>
    <property type="match status" value="1"/>
</dbReference>
<reference evidence="8" key="1">
    <citation type="submission" date="2023-06" db="EMBL/GenBank/DDBJ databases">
        <title>Reference genome for the Northern bat (Eptesicus nilssonii), a most northern bat species.</title>
        <authorList>
            <person name="Laine V.N."/>
            <person name="Pulliainen A.T."/>
            <person name="Lilley T.M."/>
        </authorList>
    </citation>
    <scope>NUCLEOTIDE SEQUENCE</scope>
    <source>
        <strain evidence="8">BLF_Eptnil</strain>
        <tissue evidence="8">Kidney</tissue>
    </source>
</reference>
<dbReference type="PROSITE" id="PS51686">
    <property type="entry name" value="SAM_MT_RSMB_NOP"/>
    <property type="match status" value="1"/>
</dbReference>
<dbReference type="AlphaFoldDB" id="A0AA40I897"/>
<dbReference type="InterPro" id="IPR049560">
    <property type="entry name" value="MeTrfase_RsmB-F_NOP2_cat"/>
</dbReference>
<keyword evidence="1 5" id="KW-0489">Methyltransferase</keyword>
<evidence type="ECO:0000256" key="5">
    <source>
        <dbReference type="PROSITE-ProRule" id="PRU01023"/>
    </source>
</evidence>
<evidence type="ECO:0000313" key="8">
    <source>
        <dbReference type="EMBL" id="KAK1344904.1"/>
    </source>
</evidence>
<feature type="binding site" evidence="5">
    <location>
        <position position="327"/>
    </location>
    <ligand>
        <name>S-adenosyl-L-methionine</name>
        <dbReference type="ChEBI" id="CHEBI:59789"/>
    </ligand>
</feature>
<dbReference type="InterPro" id="IPR029063">
    <property type="entry name" value="SAM-dependent_MTases_sf"/>
</dbReference>
<keyword evidence="4 5" id="KW-0694">RNA-binding</keyword>
<evidence type="ECO:0000259" key="7">
    <source>
        <dbReference type="PROSITE" id="PS51686"/>
    </source>
</evidence>
<evidence type="ECO:0000313" key="9">
    <source>
        <dbReference type="Proteomes" id="UP001177744"/>
    </source>
</evidence>
<dbReference type="InterPro" id="IPR001678">
    <property type="entry name" value="MeTrfase_RsmB-F_NOP2_dom"/>
</dbReference>
<dbReference type="Pfam" id="PF21153">
    <property type="entry name" value="NSUN5_N"/>
    <property type="match status" value="1"/>
</dbReference>